<evidence type="ECO:0000256" key="7">
    <source>
        <dbReference type="ARBA" id="ARBA00023136"/>
    </source>
</evidence>
<keyword evidence="12" id="KW-1185">Reference proteome</keyword>
<name>A0A8I6R8Y3_CIMLE</name>
<dbReference type="AlphaFoldDB" id="A0A8I6R8Y3"/>
<feature type="transmembrane region" description="Helical" evidence="10">
    <location>
        <begin position="297"/>
        <end position="319"/>
    </location>
</feature>
<accession>A0A8I6R8Y3</accession>
<protein>
    <recommendedName>
        <fullName evidence="10">Odorant receptor</fullName>
    </recommendedName>
</protein>
<feature type="transmembrane region" description="Helical" evidence="10">
    <location>
        <begin position="47"/>
        <end position="67"/>
    </location>
</feature>
<reference evidence="11" key="1">
    <citation type="submission" date="2022-01" db="UniProtKB">
        <authorList>
            <consortium name="EnsemblMetazoa"/>
        </authorList>
    </citation>
    <scope>IDENTIFICATION</scope>
</reference>
<evidence type="ECO:0000256" key="9">
    <source>
        <dbReference type="ARBA" id="ARBA00023224"/>
    </source>
</evidence>
<dbReference type="GO" id="GO:0005886">
    <property type="term" value="C:plasma membrane"/>
    <property type="evidence" value="ECO:0007669"/>
    <property type="project" value="UniProtKB-SubCell"/>
</dbReference>
<evidence type="ECO:0000256" key="5">
    <source>
        <dbReference type="ARBA" id="ARBA00022725"/>
    </source>
</evidence>
<keyword evidence="5 10" id="KW-0552">Olfaction</keyword>
<evidence type="ECO:0000256" key="2">
    <source>
        <dbReference type="ARBA" id="ARBA00022475"/>
    </source>
</evidence>
<dbReference type="KEGG" id="clec:106661711"/>
<keyword evidence="8 10" id="KW-0675">Receptor</keyword>
<keyword evidence="6 10" id="KW-1133">Transmembrane helix</keyword>
<sequence>MRLKNEIESLDPKDRAALERGRKENFYFLLHLCGCYLDSFSAYIKMFVFYLFGTAFCLCIIKTILIAKNSNIVLTCEAIHNLFQIGTSFIVFATMRYYKELINSTMITIGKNFHDYKNTLDDETFDVITSIRQEGIRKKKLTAVSFSFLGFGSMVYSFTRPFVDYLLGLPMKQEMDVVNYPMTMWSPYSDDIMISVTFLMQSLIFTFVISVWIGMDMTQICFLLEIITNLKVCIVSLSNFEQRSKHIFTSTMGRAPDLKCKKDREKMTFLIKNSLKSSVQHHHTIIRVFQNIYTVGYIPYLMIFCSTTILLFLTIAIFTSEDLPLTGKLNFVLFALAYCVQFYIYCALGQSITNTSADVGEAIYRGNWTEWSKDTYFYTLMLKHRGLKTLDLSVGGFAKLSNETYSTMVKTAFSYLNVFRAVDSH</sequence>
<evidence type="ECO:0000256" key="4">
    <source>
        <dbReference type="ARBA" id="ARBA00022692"/>
    </source>
</evidence>
<dbReference type="GO" id="GO:0004984">
    <property type="term" value="F:olfactory receptor activity"/>
    <property type="evidence" value="ECO:0007669"/>
    <property type="project" value="InterPro"/>
</dbReference>
<dbReference type="Pfam" id="PF02949">
    <property type="entry name" value="7tm_6"/>
    <property type="match status" value="1"/>
</dbReference>
<feature type="transmembrane region" description="Helical" evidence="10">
    <location>
        <begin position="192"/>
        <end position="213"/>
    </location>
</feature>
<keyword evidence="2" id="KW-1003">Cell membrane</keyword>
<dbReference type="EnsemblMetazoa" id="XM_014385257.2">
    <property type="protein sequence ID" value="XP_014240743.1"/>
    <property type="gene ID" value="LOC106661711"/>
</dbReference>
<comment type="subcellular location">
    <subcellularLocation>
        <location evidence="1 10">Cell membrane</location>
        <topology evidence="1 10">Multi-pass membrane protein</topology>
    </subcellularLocation>
</comment>
<dbReference type="GO" id="GO:0005549">
    <property type="term" value="F:odorant binding"/>
    <property type="evidence" value="ECO:0007669"/>
    <property type="project" value="InterPro"/>
</dbReference>
<dbReference type="InterPro" id="IPR004117">
    <property type="entry name" value="7tm6_olfct_rcpt"/>
</dbReference>
<keyword evidence="9 10" id="KW-0807">Transducer</keyword>
<dbReference type="OrthoDB" id="6608267at2759"/>
<dbReference type="OMA" id="MENDYHF"/>
<evidence type="ECO:0000313" key="12">
    <source>
        <dbReference type="Proteomes" id="UP000494040"/>
    </source>
</evidence>
<keyword evidence="4 10" id="KW-0812">Transmembrane</keyword>
<dbReference type="PANTHER" id="PTHR21137:SF35">
    <property type="entry name" value="ODORANT RECEPTOR 19A-RELATED"/>
    <property type="match status" value="1"/>
</dbReference>
<evidence type="ECO:0000256" key="6">
    <source>
        <dbReference type="ARBA" id="ARBA00022989"/>
    </source>
</evidence>
<feature type="transmembrane region" description="Helical" evidence="10">
    <location>
        <begin position="331"/>
        <end position="348"/>
    </location>
</feature>
<gene>
    <name evidence="11" type="primary">106661711</name>
</gene>
<dbReference type="GO" id="GO:0007165">
    <property type="term" value="P:signal transduction"/>
    <property type="evidence" value="ECO:0007669"/>
    <property type="project" value="UniProtKB-KW"/>
</dbReference>
<keyword evidence="3 10" id="KW-0716">Sensory transduction</keyword>
<evidence type="ECO:0000256" key="3">
    <source>
        <dbReference type="ARBA" id="ARBA00022606"/>
    </source>
</evidence>
<organism evidence="11 12">
    <name type="scientific">Cimex lectularius</name>
    <name type="common">Bed bug</name>
    <name type="synonym">Acanthia lectularia</name>
    <dbReference type="NCBI Taxonomy" id="79782"/>
    <lineage>
        <taxon>Eukaryota</taxon>
        <taxon>Metazoa</taxon>
        <taxon>Ecdysozoa</taxon>
        <taxon>Arthropoda</taxon>
        <taxon>Hexapoda</taxon>
        <taxon>Insecta</taxon>
        <taxon>Pterygota</taxon>
        <taxon>Neoptera</taxon>
        <taxon>Paraneoptera</taxon>
        <taxon>Hemiptera</taxon>
        <taxon>Heteroptera</taxon>
        <taxon>Panheteroptera</taxon>
        <taxon>Cimicomorpha</taxon>
        <taxon>Cimicidae</taxon>
        <taxon>Cimex</taxon>
    </lineage>
</organism>
<comment type="caution">
    <text evidence="10">Lacks conserved residue(s) required for the propagation of feature annotation.</text>
</comment>
<dbReference type="Proteomes" id="UP000494040">
    <property type="component" value="Unassembled WGS sequence"/>
</dbReference>
<comment type="similarity">
    <text evidence="10">Belongs to the insect chemoreceptor superfamily. Heteromeric odorant receptor channel (TC 1.A.69) family.</text>
</comment>
<dbReference type="PANTHER" id="PTHR21137">
    <property type="entry name" value="ODORANT RECEPTOR"/>
    <property type="match status" value="1"/>
</dbReference>
<keyword evidence="7 10" id="KW-0472">Membrane</keyword>
<proteinExistence type="inferred from homology"/>
<evidence type="ECO:0000256" key="8">
    <source>
        <dbReference type="ARBA" id="ARBA00023170"/>
    </source>
</evidence>
<evidence type="ECO:0000256" key="1">
    <source>
        <dbReference type="ARBA" id="ARBA00004651"/>
    </source>
</evidence>
<evidence type="ECO:0000313" key="11">
    <source>
        <dbReference type="EnsemblMetazoa" id="XP_014240743.1"/>
    </source>
</evidence>
<feature type="transmembrane region" description="Helical" evidence="10">
    <location>
        <begin position="79"/>
        <end position="98"/>
    </location>
</feature>
<feature type="transmembrane region" description="Helical" evidence="10">
    <location>
        <begin position="141"/>
        <end position="159"/>
    </location>
</feature>
<evidence type="ECO:0000256" key="10">
    <source>
        <dbReference type="RuleBase" id="RU351113"/>
    </source>
</evidence>